<organism evidence="2 3">
    <name type="scientific">Streptomyces kronopolitis</name>
    <dbReference type="NCBI Taxonomy" id="1612435"/>
    <lineage>
        <taxon>Bacteria</taxon>
        <taxon>Bacillati</taxon>
        <taxon>Actinomycetota</taxon>
        <taxon>Actinomycetes</taxon>
        <taxon>Kitasatosporales</taxon>
        <taxon>Streptomycetaceae</taxon>
        <taxon>Streptomyces</taxon>
    </lineage>
</organism>
<feature type="compositionally biased region" description="Pro residues" evidence="1">
    <location>
        <begin position="35"/>
        <end position="57"/>
    </location>
</feature>
<gene>
    <name evidence="2" type="ORF">GCM10012285_10830</name>
</gene>
<dbReference type="EMBL" id="BMND01000003">
    <property type="protein sequence ID" value="GGN36770.1"/>
    <property type="molecule type" value="Genomic_DNA"/>
</dbReference>
<keyword evidence="3" id="KW-1185">Reference proteome</keyword>
<evidence type="ECO:0000313" key="3">
    <source>
        <dbReference type="Proteomes" id="UP000600080"/>
    </source>
</evidence>
<feature type="region of interest" description="Disordered" evidence="1">
    <location>
        <begin position="1"/>
        <end position="83"/>
    </location>
</feature>
<evidence type="ECO:0000313" key="2">
    <source>
        <dbReference type="EMBL" id="GGN36770.1"/>
    </source>
</evidence>
<protein>
    <submittedName>
        <fullName evidence="2">Uncharacterized protein</fullName>
    </submittedName>
</protein>
<sequence length="83" mass="8559">MRVLVGAPFDLGGPECPSSGAAEPLDSPAQLSPTQPDPAQPDPAQPDPTRLDPPPAPLRTGAERVPPRPLMGPLRQTGPPVGR</sequence>
<comment type="caution">
    <text evidence="2">The sequence shown here is derived from an EMBL/GenBank/DDBJ whole genome shotgun (WGS) entry which is preliminary data.</text>
</comment>
<dbReference type="Proteomes" id="UP000600080">
    <property type="component" value="Unassembled WGS sequence"/>
</dbReference>
<proteinExistence type="predicted"/>
<name>A0ABQ2J0F8_9ACTN</name>
<evidence type="ECO:0000256" key="1">
    <source>
        <dbReference type="SAM" id="MobiDB-lite"/>
    </source>
</evidence>
<accession>A0ABQ2J0F8</accession>
<reference evidence="3" key="1">
    <citation type="journal article" date="2019" name="Int. J. Syst. Evol. Microbiol.">
        <title>The Global Catalogue of Microorganisms (GCM) 10K type strain sequencing project: providing services to taxonomists for standard genome sequencing and annotation.</title>
        <authorList>
            <consortium name="The Broad Institute Genomics Platform"/>
            <consortium name="The Broad Institute Genome Sequencing Center for Infectious Disease"/>
            <person name="Wu L."/>
            <person name="Ma J."/>
        </authorList>
    </citation>
    <scope>NUCLEOTIDE SEQUENCE [LARGE SCALE GENOMIC DNA]</scope>
    <source>
        <strain evidence="3">CGMCC 4.7323</strain>
    </source>
</reference>